<feature type="transmembrane region" description="Helical" evidence="1">
    <location>
        <begin position="64"/>
        <end position="85"/>
    </location>
</feature>
<dbReference type="Proteomes" id="UP001451571">
    <property type="component" value="Chromosome"/>
</dbReference>
<sequence length="278" mass="30655">MKSKKDCIIHKEWDEKDETLKEALCEMSGRISASESLKRQIDSRLFKDEKGRTISMKRFSVKKVAIGVAAACLVLGTASIAGSGIKNYVSHGSIIPDYTKFEDLEKAEEEAGYRIDAVEAFSNGYKMNGIYISETAIQNEAGQKEDEQKEIDIFYKKTGAKEISSSACKLFAGETPETVLNISAADKTMQCGDITLIFNKTTFKFVPPDYKLTEEDEKAQDSGALAISYGTSEVEIKEFFSVGWVKDGIVYNLSGFDLALTADEMLGMAREIIESGAK</sequence>
<keyword evidence="1" id="KW-0472">Membrane</keyword>
<keyword evidence="3" id="KW-1185">Reference proteome</keyword>
<reference evidence="2 3" key="1">
    <citation type="submission" date="2024-02" db="EMBL/GenBank/DDBJ databases">
        <title>Bacterial strain from lacustrine sediment.</title>
        <authorList>
            <person name="Petit C."/>
            <person name="Fadhlaoui K."/>
        </authorList>
    </citation>
    <scope>NUCLEOTIDE SEQUENCE [LARGE SCALE GENOMIC DNA]</scope>
    <source>
        <strain evidence="2 3">IPX-CK</strain>
    </source>
</reference>
<gene>
    <name evidence="2" type="ORF">V6984_02005</name>
</gene>
<proteinExistence type="predicted"/>
<name>A0ABZ3EWD0_9FIRM</name>
<dbReference type="RefSeq" id="WP_342758149.1">
    <property type="nucleotide sequence ID" value="NZ_CP146256.1"/>
</dbReference>
<organism evidence="2 3">
    <name type="scientific">Kineothrix sedimenti</name>
    <dbReference type="NCBI Taxonomy" id="3123317"/>
    <lineage>
        <taxon>Bacteria</taxon>
        <taxon>Bacillati</taxon>
        <taxon>Bacillota</taxon>
        <taxon>Clostridia</taxon>
        <taxon>Lachnospirales</taxon>
        <taxon>Lachnospiraceae</taxon>
        <taxon>Kineothrix</taxon>
    </lineage>
</organism>
<evidence type="ECO:0000313" key="2">
    <source>
        <dbReference type="EMBL" id="XAH74559.1"/>
    </source>
</evidence>
<accession>A0ABZ3EWD0</accession>
<evidence type="ECO:0000256" key="1">
    <source>
        <dbReference type="SAM" id="Phobius"/>
    </source>
</evidence>
<protein>
    <recommendedName>
        <fullName evidence="4">DUF4367 domain-containing protein</fullName>
    </recommendedName>
</protein>
<keyword evidence="1" id="KW-0812">Transmembrane</keyword>
<evidence type="ECO:0008006" key="4">
    <source>
        <dbReference type="Google" id="ProtNLM"/>
    </source>
</evidence>
<dbReference type="EMBL" id="CP146256">
    <property type="protein sequence ID" value="XAH74559.1"/>
    <property type="molecule type" value="Genomic_DNA"/>
</dbReference>
<keyword evidence="1" id="KW-1133">Transmembrane helix</keyword>
<evidence type="ECO:0000313" key="3">
    <source>
        <dbReference type="Proteomes" id="UP001451571"/>
    </source>
</evidence>